<dbReference type="AlphaFoldDB" id="K0KP86"/>
<dbReference type="STRING" id="1206466.K0KP86"/>
<gene>
    <name evidence="4" type="ORF">BN7_2746</name>
</gene>
<dbReference type="PRINTS" id="PR00081">
    <property type="entry name" value="GDHRDH"/>
</dbReference>
<protein>
    <submittedName>
        <fullName evidence="4">Retinol dehydrogenase 14</fullName>
        <ecNumber evidence="4">1.1.1.-</ecNumber>
    </submittedName>
</protein>
<dbReference type="InterPro" id="IPR002347">
    <property type="entry name" value="SDR_fam"/>
</dbReference>
<dbReference type="InterPro" id="IPR036291">
    <property type="entry name" value="NAD(P)-bd_dom_sf"/>
</dbReference>
<keyword evidence="2" id="KW-0521">NADP</keyword>
<dbReference type="SUPFAM" id="SSF51735">
    <property type="entry name" value="NAD(P)-binding Rossmann-fold domains"/>
    <property type="match status" value="1"/>
</dbReference>
<evidence type="ECO:0000256" key="2">
    <source>
        <dbReference type="ARBA" id="ARBA00022857"/>
    </source>
</evidence>
<dbReference type="EC" id="1.1.1.-" evidence="4"/>
<dbReference type="PANTHER" id="PTHR24320">
    <property type="entry name" value="RETINOL DEHYDROGENASE"/>
    <property type="match status" value="1"/>
</dbReference>
<dbReference type="eggNOG" id="KOG1208">
    <property type="taxonomic scope" value="Eukaryota"/>
</dbReference>
<dbReference type="Proteomes" id="UP000009328">
    <property type="component" value="Unassembled WGS sequence"/>
</dbReference>
<dbReference type="HOGENOM" id="CLU_010194_44_6_1"/>
<evidence type="ECO:0000313" key="5">
    <source>
        <dbReference type="Proteomes" id="UP000009328"/>
    </source>
</evidence>
<evidence type="ECO:0000256" key="3">
    <source>
        <dbReference type="ARBA" id="ARBA00023002"/>
    </source>
</evidence>
<sequence length="326" mass="36008">MVSFLLEALKDASPSAPGFLPKDYPDLSDKIALITGSSSGIGYETAKALLKQNATVIMVNRNQEKVLDSVAKIKKELVDMDLDSKIYLIQADLSDLTTIKPAVEKFFANNSQFDKLHYSIYNAGVMRPPKDSFSKQGYELQIGTNVLGHHLLNKLIEPLIINGVDAKQNFIPRVIWLASIAHFASPANGGINWESFKDGEFGQSRAAYGQSKTGNIYQSYVQSTRLKNHGVISLSVHPGYLASDLSRSLGSVGDYIWKTVTYPPVYGSYSVLFGALNPDIELKDSGRYIGPWGQFKELRDDINQGLADGTASKFEQWADEQVKPYL</sequence>
<proteinExistence type="inferred from homology"/>
<evidence type="ECO:0000256" key="1">
    <source>
        <dbReference type="ARBA" id="ARBA00006484"/>
    </source>
</evidence>
<keyword evidence="3 4" id="KW-0560">Oxidoreductase</keyword>
<keyword evidence="5" id="KW-1185">Reference proteome</keyword>
<dbReference type="EMBL" id="CAIF01000070">
    <property type="protein sequence ID" value="CCH43199.1"/>
    <property type="molecule type" value="Genomic_DNA"/>
</dbReference>
<comment type="similarity">
    <text evidence="1">Belongs to the short-chain dehydrogenases/reductases (SDR) family.</text>
</comment>
<dbReference type="Gene3D" id="3.40.50.720">
    <property type="entry name" value="NAD(P)-binding Rossmann-like Domain"/>
    <property type="match status" value="1"/>
</dbReference>
<organism evidence="4 5">
    <name type="scientific">Wickerhamomyces ciferrii (strain ATCC 14091 / BCRC 22168 / CBS 111 / JCM 3599 / NBRC 0793 / NRRL Y-1031 F-60-10)</name>
    <name type="common">Yeast</name>
    <name type="synonym">Pichia ciferrii</name>
    <dbReference type="NCBI Taxonomy" id="1206466"/>
    <lineage>
        <taxon>Eukaryota</taxon>
        <taxon>Fungi</taxon>
        <taxon>Dikarya</taxon>
        <taxon>Ascomycota</taxon>
        <taxon>Saccharomycotina</taxon>
        <taxon>Saccharomycetes</taxon>
        <taxon>Phaffomycetales</taxon>
        <taxon>Wickerhamomycetaceae</taxon>
        <taxon>Wickerhamomyces</taxon>
    </lineage>
</organism>
<dbReference type="GO" id="GO:0016491">
    <property type="term" value="F:oxidoreductase activity"/>
    <property type="evidence" value="ECO:0007669"/>
    <property type="project" value="UniProtKB-KW"/>
</dbReference>
<name>K0KP86_WICCF</name>
<comment type="caution">
    <text evidence="4">The sequence shown here is derived from an EMBL/GenBank/DDBJ whole genome shotgun (WGS) entry which is preliminary data.</text>
</comment>
<dbReference type="InParanoid" id="K0KP86"/>
<dbReference type="Pfam" id="PF00106">
    <property type="entry name" value="adh_short"/>
    <property type="match status" value="1"/>
</dbReference>
<accession>K0KP86</accession>
<reference evidence="4 5" key="1">
    <citation type="journal article" date="2012" name="Eukaryot. Cell">
        <title>Draft genome sequence of Wickerhamomyces ciferrii NRRL Y-1031 F-60-10.</title>
        <authorList>
            <person name="Schneider J."/>
            <person name="Andrea H."/>
            <person name="Blom J."/>
            <person name="Jaenicke S."/>
            <person name="Ruckert C."/>
            <person name="Schorsch C."/>
            <person name="Szczepanowski R."/>
            <person name="Farwick M."/>
            <person name="Goesmann A."/>
            <person name="Puhler A."/>
            <person name="Schaffer S."/>
            <person name="Tauch A."/>
            <person name="Kohler T."/>
            <person name="Brinkrolf K."/>
        </authorList>
    </citation>
    <scope>NUCLEOTIDE SEQUENCE [LARGE SCALE GENOMIC DNA]</scope>
    <source>
        <strain evidence="5">ATCC 14091 / BCRC 22168 / CBS 111 / JCM 3599 / NBRC 0793 / NRRL Y-1031 F-60-10</strain>
    </source>
</reference>
<evidence type="ECO:0000313" key="4">
    <source>
        <dbReference type="EMBL" id="CCH43199.1"/>
    </source>
</evidence>
<dbReference type="PANTHER" id="PTHR24320:SF236">
    <property type="entry name" value="SHORT-CHAIN DEHYDROGENASE-RELATED"/>
    <property type="match status" value="1"/>
</dbReference>